<feature type="domain" description="N-acetyltransferase" evidence="1">
    <location>
        <begin position="42"/>
        <end position="200"/>
    </location>
</feature>
<dbReference type="PROSITE" id="PS51186">
    <property type="entry name" value="GNAT"/>
    <property type="match status" value="1"/>
</dbReference>
<dbReference type="GO" id="GO:0016747">
    <property type="term" value="F:acyltransferase activity, transferring groups other than amino-acyl groups"/>
    <property type="evidence" value="ECO:0007669"/>
    <property type="project" value="InterPro"/>
</dbReference>
<dbReference type="GO" id="GO:0005840">
    <property type="term" value="C:ribosome"/>
    <property type="evidence" value="ECO:0007669"/>
    <property type="project" value="UniProtKB-KW"/>
</dbReference>
<accession>A0A7W6S1B0</accession>
<proteinExistence type="predicted"/>
<keyword evidence="3" id="KW-1185">Reference proteome</keyword>
<dbReference type="Gene3D" id="3.40.630.30">
    <property type="match status" value="1"/>
</dbReference>
<dbReference type="AlphaFoldDB" id="A0A7W6S1B0"/>
<comment type="caution">
    <text evidence="2">The sequence shown here is derived from an EMBL/GenBank/DDBJ whole genome shotgun (WGS) entry which is preliminary data.</text>
</comment>
<keyword evidence="2" id="KW-0689">Ribosomal protein</keyword>
<sequence>MPDDRPASPAPPGATGAADRRAALGAAIAPLGLAPLTAAGMARMRAIYEAGRAEDRAAMAPLLAAGLAGGPAADPTDDPNAAWARFIDQQFTAQHRAYTDSYPGARLDFVTLAGAPIGRFYVWDGPAELRLMDLILLPAVRGRGYGRRLVTALCAQADAEARTVSLHVEHRNPIRALYDRLGFQPVADRGVYLYMERPARPAPTAGAGPVSS</sequence>
<dbReference type="Proteomes" id="UP000555728">
    <property type="component" value="Unassembled WGS sequence"/>
</dbReference>
<evidence type="ECO:0000313" key="3">
    <source>
        <dbReference type="Proteomes" id="UP000555728"/>
    </source>
</evidence>
<dbReference type="InterPro" id="IPR016181">
    <property type="entry name" value="Acyl_CoA_acyltransferase"/>
</dbReference>
<keyword evidence="2" id="KW-0687">Ribonucleoprotein</keyword>
<dbReference type="CDD" id="cd04301">
    <property type="entry name" value="NAT_SF"/>
    <property type="match status" value="1"/>
</dbReference>
<organism evidence="2 3">
    <name type="scientific">Roseospira goensis</name>
    <dbReference type="NCBI Taxonomy" id="391922"/>
    <lineage>
        <taxon>Bacteria</taxon>
        <taxon>Pseudomonadati</taxon>
        <taxon>Pseudomonadota</taxon>
        <taxon>Alphaproteobacteria</taxon>
        <taxon>Rhodospirillales</taxon>
        <taxon>Rhodospirillaceae</taxon>
        <taxon>Roseospira</taxon>
    </lineage>
</organism>
<name>A0A7W6S1B0_9PROT</name>
<evidence type="ECO:0000313" key="2">
    <source>
        <dbReference type="EMBL" id="MBB4286362.1"/>
    </source>
</evidence>
<reference evidence="2 3" key="1">
    <citation type="submission" date="2020-08" db="EMBL/GenBank/DDBJ databases">
        <title>Genome sequencing of Purple Non-Sulfur Bacteria from various extreme environments.</title>
        <authorList>
            <person name="Mayer M."/>
        </authorList>
    </citation>
    <scope>NUCLEOTIDE SEQUENCE [LARGE SCALE GENOMIC DNA]</scope>
    <source>
        <strain evidence="2 3">JA135</strain>
    </source>
</reference>
<gene>
    <name evidence="2" type="ORF">GGD88_002091</name>
</gene>
<dbReference type="SUPFAM" id="SSF55729">
    <property type="entry name" value="Acyl-CoA N-acyltransferases (Nat)"/>
    <property type="match status" value="1"/>
</dbReference>
<dbReference type="Pfam" id="PF13508">
    <property type="entry name" value="Acetyltransf_7"/>
    <property type="match status" value="1"/>
</dbReference>
<dbReference type="InterPro" id="IPR000182">
    <property type="entry name" value="GNAT_dom"/>
</dbReference>
<dbReference type="EMBL" id="JACIGI010000015">
    <property type="protein sequence ID" value="MBB4286362.1"/>
    <property type="molecule type" value="Genomic_DNA"/>
</dbReference>
<evidence type="ECO:0000259" key="1">
    <source>
        <dbReference type="PROSITE" id="PS51186"/>
    </source>
</evidence>
<dbReference type="RefSeq" id="WP_184435161.1">
    <property type="nucleotide sequence ID" value="NZ_JACIGI010000015.1"/>
</dbReference>
<protein>
    <submittedName>
        <fullName evidence="2">Ribosomal protein S18 acetylase RimI-like enzyme</fullName>
    </submittedName>
</protein>